<dbReference type="InterPro" id="IPR002716">
    <property type="entry name" value="PIN_dom"/>
</dbReference>
<comment type="caution">
    <text evidence="2">The sequence shown here is derived from an EMBL/GenBank/DDBJ whole genome shotgun (WGS) entry which is preliminary data.</text>
</comment>
<dbReference type="AlphaFoldDB" id="X1EJG5"/>
<feature type="non-terminal residue" evidence="2">
    <location>
        <position position="1"/>
    </location>
</feature>
<organism evidence="2">
    <name type="scientific">marine sediment metagenome</name>
    <dbReference type="NCBI Taxonomy" id="412755"/>
    <lineage>
        <taxon>unclassified sequences</taxon>
        <taxon>metagenomes</taxon>
        <taxon>ecological metagenomes</taxon>
    </lineage>
</organism>
<sequence length="100" mass="11640">TPDAERKHRVNCLIRYADSSVLLEEPIINRASKLKEIGFGAYDAVHLACAEHCDADVFLTTDDKLLRLARENSRQFKIKVYNPLIWLKEVIENEYRNYDS</sequence>
<evidence type="ECO:0000313" key="2">
    <source>
        <dbReference type="EMBL" id="GAH17274.1"/>
    </source>
</evidence>
<accession>X1EJG5</accession>
<dbReference type="SUPFAM" id="SSF88723">
    <property type="entry name" value="PIN domain-like"/>
    <property type="match status" value="1"/>
</dbReference>
<gene>
    <name evidence="2" type="ORF">S01H4_55107</name>
</gene>
<dbReference type="Gene3D" id="3.40.50.1010">
    <property type="entry name" value="5'-nuclease"/>
    <property type="match status" value="1"/>
</dbReference>
<dbReference type="InterPro" id="IPR029060">
    <property type="entry name" value="PIN-like_dom_sf"/>
</dbReference>
<proteinExistence type="predicted"/>
<evidence type="ECO:0000259" key="1">
    <source>
        <dbReference type="Pfam" id="PF01850"/>
    </source>
</evidence>
<name>X1EJG5_9ZZZZ</name>
<protein>
    <recommendedName>
        <fullName evidence="1">PIN domain-containing protein</fullName>
    </recommendedName>
</protein>
<dbReference type="Pfam" id="PF01850">
    <property type="entry name" value="PIN"/>
    <property type="match status" value="1"/>
</dbReference>
<reference evidence="2" key="1">
    <citation type="journal article" date="2014" name="Front. Microbiol.">
        <title>High frequency of phylogenetically diverse reductive dehalogenase-homologous genes in deep subseafloor sedimentary metagenomes.</title>
        <authorList>
            <person name="Kawai M."/>
            <person name="Futagami T."/>
            <person name="Toyoda A."/>
            <person name="Takaki Y."/>
            <person name="Nishi S."/>
            <person name="Hori S."/>
            <person name="Arai W."/>
            <person name="Tsubouchi T."/>
            <person name="Morono Y."/>
            <person name="Uchiyama I."/>
            <person name="Ito T."/>
            <person name="Fujiyama A."/>
            <person name="Inagaki F."/>
            <person name="Takami H."/>
        </authorList>
    </citation>
    <scope>NUCLEOTIDE SEQUENCE</scope>
    <source>
        <strain evidence="2">Expedition CK06-06</strain>
    </source>
</reference>
<dbReference type="EMBL" id="BART01031772">
    <property type="protein sequence ID" value="GAH17274.1"/>
    <property type="molecule type" value="Genomic_DNA"/>
</dbReference>
<feature type="domain" description="PIN" evidence="1">
    <location>
        <begin position="13"/>
        <end position="70"/>
    </location>
</feature>